<accession>A0A4Z2GHJ4</accession>
<evidence type="ECO:0000313" key="1">
    <source>
        <dbReference type="EMBL" id="TNN53027.1"/>
    </source>
</evidence>
<comment type="caution">
    <text evidence="1">The sequence shown here is derived from an EMBL/GenBank/DDBJ whole genome shotgun (WGS) entry which is preliminary data.</text>
</comment>
<gene>
    <name evidence="1" type="ORF">EYF80_036778</name>
</gene>
<dbReference type="Proteomes" id="UP000314294">
    <property type="component" value="Unassembled WGS sequence"/>
</dbReference>
<reference evidence="1 2" key="1">
    <citation type="submission" date="2019-03" db="EMBL/GenBank/DDBJ databases">
        <title>First draft genome of Liparis tanakae, snailfish: a comprehensive survey of snailfish specific genes.</title>
        <authorList>
            <person name="Kim W."/>
            <person name="Song I."/>
            <person name="Jeong J.-H."/>
            <person name="Kim D."/>
            <person name="Kim S."/>
            <person name="Ryu S."/>
            <person name="Song J.Y."/>
            <person name="Lee S.K."/>
        </authorList>
    </citation>
    <scope>NUCLEOTIDE SEQUENCE [LARGE SCALE GENOMIC DNA]</scope>
    <source>
        <tissue evidence="1">Muscle</tissue>
    </source>
</reference>
<sequence length="66" mass="7683">MEDFPFPKREHAEKKLVLLLTFVSEQRWVTRPLPPLAGPPFAILTPCCHSQPTKSCFIRLHKQLKE</sequence>
<name>A0A4Z2GHJ4_9TELE</name>
<proteinExistence type="predicted"/>
<protein>
    <submittedName>
        <fullName evidence="1">Uncharacterized protein</fullName>
    </submittedName>
</protein>
<evidence type="ECO:0000313" key="2">
    <source>
        <dbReference type="Proteomes" id="UP000314294"/>
    </source>
</evidence>
<dbReference type="EMBL" id="SRLO01000529">
    <property type="protein sequence ID" value="TNN53027.1"/>
    <property type="molecule type" value="Genomic_DNA"/>
</dbReference>
<keyword evidence="2" id="KW-1185">Reference proteome</keyword>
<dbReference type="AlphaFoldDB" id="A0A4Z2GHJ4"/>
<organism evidence="1 2">
    <name type="scientific">Liparis tanakae</name>
    <name type="common">Tanaka's snailfish</name>
    <dbReference type="NCBI Taxonomy" id="230148"/>
    <lineage>
        <taxon>Eukaryota</taxon>
        <taxon>Metazoa</taxon>
        <taxon>Chordata</taxon>
        <taxon>Craniata</taxon>
        <taxon>Vertebrata</taxon>
        <taxon>Euteleostomi</taxon>
        <taxon>Actinopterygii</taxon>
        <taxon>Neopterygii</taxon>
        <taxon>Teleostei</taxon>
        <taxon>Neoteleostei</taxon>
        <taxon>Acanthomorphata</taxon>
        <taxon>Eupercaria</taxon>
        <taxon>Perciformes</taxon>
        <taxon>Cottioidei</taxon>
        <taxon>Cottales</taxon>
        <taxon>Liparidae</taxon>
        <taxon>Liparis</taxon>
    </lineage>
</organism>